<gene>
    <name evidence="1" type="ORF">GALL_30820</name>
</gene>
<sequence length="107" mass="11897">MKTMQVFVLVMAMAYPTITLADTSVDTGQFGRMKGILSACSSVNPREASKYLLEIKTLIGDATKETVDQASRSEEYKQAYHDVTEELGSMSRDDMARACKNYLATRN</sequence>
<reference evidence="1" key="1">
    <citation type="submission" date="2016-10" db="EMBL/GenBank/DDBJ databases">
        <title>Sequence of Gallionella enrichment culture.</title>
        <authorList>
            <person name="Poehlein A."/>
            <person name="Muehling M."/>
            <person name="Daniel R."/>
        </authorList>
    </citation>
    <scope>NUCLEOTIDE SEQUENCE</scope>
</reference>
<name>A0A1J5TJL1_9ZZZZ</name>
<dbReference type="AlphaFoldDB" id="A0A1J5TJL1"/>
<proteinExistence type="predicted"/>
<evidence type="ECO:0000313" key="1">
    <source>
        <dbReference type="EMBL" id="OIR16360.1"/>
    </source>
</evidence>
<accession>A0A1J5TJL1</accession>
<protein>
    <submittedName>
        <fullName evidence="1">Uncharacterized protein</fullName>
    </submittedName>
</protein>
<dbReference type="EMBL" id="MLJW01000007">
    <property type="protein sequence ID" value="OIR16360.1"/>
    <property type="molecule type" value="Genomic_DNA"/>
</dbReference>
<comment type="caution">
    <text evidence="1">The sequence shown here is derived from an EMBL/GenBank/DDBJ whole genome shotgun (WGS) entry which is preliminary data.</text>
</comment>
<organism evidence="1">
    <name type="scientific">mine drainage metagenome</name>
    <dbReference type="NCBI Taxonomy" id="410659"/>
    <lineage>
        <taxon>unclassified sequences</taxon>
        <taxon>metagenomes</taxon>
        <taxon>ecological metagenomes</taxon>
    </lineage>
</organism>